<dbReference type="InterPro" id="IPR021655">
    <property type="entry name" value="Put_metal-bd"/>
</dbReference>
<dbReference type="GO" id="GO:0016020">
    <property type="term" value="C:membrane"/>
    <property type="evidence" value="ECO:0007669"/>
    <property type="project" value="InterPro"/>
</dbReference>
<proteinExistence type="predicted"/>
<evidence type="ECO:0000313" key="7">
    <source>
        <dbReference type="Proteomes" id="UP000033121"/>
    </source>
</evidence>
<evidence type="ECO:0000259" key="4">
    <source>
        <dbReference type="Pfam" id="PF03160"/>
    </source>
</evidence>
<feature type="domain" description="Calx-beta" evidence="4">
    <location>
        <begin position="973"/>
        <end position="1078"/>
    </location>
</feature>
<sequence length="1184" mass="129480">MGISQTITSSSKWIYKKGETYNSIAPRHFGPKGVPDIINQPGSRKSAMVWRDASGNPWVMGGRSRVYFNYHIYFNDLWKYDKATDDWTWMKGDNRMDGIGFTGLMGVPGPDNNPISRDKAATWTDNHGNFWLYGGFGMSRAEFESHKHMPRNDLWKFNPVTNEWTWVKGVPNTYHFMLVTPVYGTRGVAHNLNEPGGRFGAATWTDASGKLWLFGGNTENPAAGTPSELYNDLWMFDPETQNWTWMKGAASTDAAGSYGSFGVAAASNTPGARSSAMSWTDGESLWLMGGYGFDGSGSGTKGYLNDLWRYDISTGMWTWIKGGNSVESLAIYGLRGIEGPTTRPGSRRDAVAITDDDGNFWLFGGFGHTGSGEAGHLNDLWKYNRVSNRWTWISGSNLTNQLGNYGIRWDGDEDNVPGGRMEACGWADNDGKLWIMSGSGYDQKGYNGDINDLMMFDPTNGEWTWVNGYFLTNLLSYSLTDGSADIMNTPGARMGSSGWTDTDGNLWLLGGRGGDFNTYGSYSVMNDLWVFSPVTNNWIFRGGGKLANDEGDYGVMGVPAASNFPRARAEAASWKDRSGKFWLFGGEASGDYGRAKLDDIWRFDPTTGLWTWMDGRTGINNAPVFGTRGVPHPANSPGGRSYTAKWSDAAGNLWVFGGTDHSGMHGGGSYSDLWKYDITTGNWTWMTGPNTLDVPGVFGTMGVAATTNNPPPREGGTTWTDNDGKLWLMGGDGLGFANFLHDMWCYDPATNLWTWVKGTSERFVNPEYGTIDVPDPADFPGGRIGALTWTDANGDLILYGGFIYDGGQGWNFLSDLWKYNKVTNIWTWIKGDNEVQVFGDYLGQHGVTVEKPGGRAYATTWKDNLGALWFFGGQGYTSNEGPLGTNDMWRLTPADLLTCYRDNDGDGHGDAARTSEGYSCPAGYVSSNDDCNDNNNTIYPGAVEICGNGIDENCSGKTDDDPCMITPEMLLPVVRVPEAVAQAVLTVTLNRTSDKDVMVEFITIDGSALSKKVNGQPADYEATFGKLQIKAGSSSGKIVIPVYKDGVKEAEEYFKVLFSNPQHVKLKTDIVEVFIVDDGAGQKNAAGVTSQVGVAKEASEKGNDNLFEVMISPNPSNNMFTVQLRGNNQEPMSVQVFDVNGKLKEKLAVAANSVIQVGGLYPAGVYVINVVQGKEQRVVKVVKQ</sequence>
<evidence type="ECO:0000256" key="3">
    <source>
        <dbReference type="ARBA" id="ARBA00022837"/>
    </source>
</evidence>
<evidence type="ECO:0000256" key="2">
    <source>
        <dbReference type="ARBA" id="ARBA00022737"/>
    </source>
</evidence>
<accession>A0A0E9N0F0</accession>
<gene>
    <name evidence="6" type="ORF">FPE01S_02_02100</name>
</gene>
<organism evidence="6 7">
    <name type="scientific">Flavihumibacter petaseus NBRC 106054</name>
    <dbReference type="NCBI Taxonomy" id="1220578"/>
    <lineage>
        <taxon>Bacteria</taxon>
        <taxon>Pseudomonadati</taxon>
        <taxon>Bacteroidota</taxon>
        <taxon>Chitinophagia</taxon>
        <taxon>Chitinophagales</taxon>
        <taxon>Chitinophagaceae</taxon>
        <taxon>Flavihumibacter</taxon>
    </lineage>
</organism>
<comment type="caution">
    <text evidence="6">The sequence shown here is derived from an EMBL/GenBank/DDBJ whole genome shotgun (WGS) entry which is preliminary data.</text>
</comment>
<name>A0A0E9N0F0_9BACT</name>
<keyword evidence="2" id="KW-0677">Repeat</keyword>
<dbReference type="PANTHER" id="PTHR23244">
    <property type="entry name" value="KELCH REPEAT DOMAIN"/>
    <property type="match status" value="1"/>
</dbReference>
<dbReference type="Gene3D" id="2.60.40.2030">
    <property type="match status" value="1"/>
</dbReference>
<feature type="domain" description="Secretion system C-terminal sorting" evidence="5">
    <location>
        <begin position="1111"/>
        <end position="1181"/>
    </location>
</feature>
<evidence type="ECO:0000256" key="1">
    <source>
        <dbReference type="ARBA" id="ARBA00022729"/>
    </source>
</evidence>
<keyword evidence="7" id="KW-1185">Reference proteome</keyword>
<dbReference type="NCBIfam" id="TIGR04183">
    <property type="entry name" value="Por_Secre_tail"/>
    <property type="match status" value="1"/>
</dbReference>
<dbReference type="InterPro" id="IPR026444">
    <property type="entry name" value="Secre_tail"/>
</dbReference>
<dbReference type="SUPFAM" id="SSF117281">
    <property type="entry name" value="Kelch motif"/>
    <property type="match status" value="2"/>
</dbReference>
<evidence type="ECO:0000259" key="5">
    <source>
        <dbReference type="Pfam" id="PF18962"/>
    </source>
</evidence>
<dbReference type="SUPFAM" id="SSF141072">
    <property type="entry name" value="CalX-like"/>
    <property type="match status" value="1"/>
</dbReference>
<dbReference type="PANTHER" id="PTHR23244:SF498">
    <property type="entry name" value="C2 DOMAIN-CONTAINING PROTEIN"/>
    <property type="match status" value="1"/>
</dbReference>
<dbReference type="Pfam" id="PF11617">
    <property type="entry name" value="Cu-binding_MopE"/>
    <property type="match status" value="1"/>
</dbReference>
<protein>
    <recommendedName>
        <fullName evidence="8">Secretion system C-terminal sorting domain-containing protein</fullName>
    </recommendedName>
</protein>
<dbReference type="Proteomes" id="UP000033121">
    <property type="component" value="Unassembled WGS sequence"/>
</dbReference>
<dbReference type="STRING" id="1220578.FPE01S_02_02100"/>
<evidence type="ECO:0000313" key="6">
    <source>
        <dbReference type="EMBL" id="GAO43106.1"/>
    </source>
</evidence>
<dbReference type="EMBL" id="BBWV01000002">
    <property type="protein sequence ID" value="GAO43106.1"/>
    <property type="molecule type" value="Genomic_DNA"/>
</dbReference>
<dbReference type="Pfam" id="PF24681">
    <property type="entry name" value="Kelch_KLHDC2_KLHL20_DRC7"/>
    <property type="match status" value="1"/>
</dbReference>
<dbReference type="InterPro" id="IPR015915">
    <property type="entry name" value="Kelch-typ_b-propeller"/>
</dbReference>
<dbReference type="GO" id="GO:0007154">
    <property type="term" value="P:cell communication"/>
    <property type="evidence" value="ECO:0007669"/>
    <property type="project" value="InterPro"/>
</dbReference>
<dbReference type="Gene3D" id="2.120.10.80">
    <property type="entry name" value="Kelch-type beta propeller"/>
    <property type="match status" value="5"/>
</dbReference>
<evidence type="ECO:0008006" key="8">
    <source>
        <dbReference type="Google" id="ProtNLM"/>
    </source>
</evidence>
<keyword evidence="3" id="KW-0106">Calcium</keyword>
<dbReference type="InterPro" id="IPR003644">
    <property type="entry name" value="Calx_beta"/>
</dbReference>
<dbReference type="AlphaFoldDB" id="A0A0E9N0F0"/>
<keyword evidence="1" id="KW-0732">Signal</keyword>
<dbReference type="Pfam" id="PF03160">
    <property type="entry name" value="Calx-beta"/>
    <property type="match status" value="1"/>
</dbReference>
<dbReference type="InterPro" id="IPR038081">
    <property type="entry name" value="CalX-like_sf"/>
</dbReference>
<reference evidence="6 7" key="1">
    <citation type="submission" date="2015-04" db="EMBL/GenBank/DDBJ databases">
        <title>Whole genome shotgun sequence of Flavihumibacter petaseus NBRC 106054.</title>
        <authorList>
            <person name="Miyazawa S."/>
            <person name="Hosoyama A."/>
            <person name="Hashimoto M."/>
            <person name="Noguchi M."/>
            <person name="Tsuchikane K."/>
            <person name="Ohji S."/>
            <person name="Yamazoe A."/>
            <person name="Ichikawa N."/>
            <person name="Kimura A."/>
            <person name="Fujita N."/>
        </authorList>
    </citation>
    <scope>NUCLEOTIDE SEQUENCE [LARGE SCALE GENOMIC DNA]</scope>
    <source>
        <strain evidence="6 7">NBRC 106054</strain>
    </source>
</reference>
<dbReference type="Pfam" id="PF18962">
    <property type="entry name" value="Por_Secre_tail"/>
    <property type="match status" value="1"/>
</dbReference>